<keyword evidence="2" id="KW-0812">Transmembrane</keyword>
<gene>
    <name evidence="4" type="ORF">IAD24_04665</name>
</gene>
<evidence type="ECO:0008006" key="6">
    <source>
        <dbReference type="Google" id="ProtNLM"/>
    </source>
</evidence>
<evidence type="ECO:0000313" key="5">
    <source>
        <dbReference type="Proteomes" id="UP000824128"/>
    </source>
</evidence>
<proteinExistence type="predicted"/>
<dbReference type="InterPro" id="IPR036238">
    <property type="entry name" value="Transglutaminase_C_sf"/>
</dbReference>
<comment type="caution">
    <text evidence="4">The sequence shown here is derived from an EMBL/GenBank/DDBJ whole genome shotgun (WGS) entry which is preliminary data.</text>
</comment>
<feature type="chain" id="PRO_5038701643" description="CARDB domain-containing protein" evidence="3">
    <location>
        <begin position="35"/>
        <end position="553"/>
    </location>
</feature>
<keyword evidence="3" id="KW-0732">Signal</keyword>
<evidence type="ECO:0000256" key="2">
    <source>
        <dbReference type="SAM" id="Phobius"/>
    </source>
</evidence>
<dbReference type="InterPro" id="IPR013783">
    <property type="entry name" value="Ig-like_fold"/>
</dbReference>
<protein>
    <recommendedName>
        <fullName evidence="6">CARDB domain-containing protein</fullName>
    </recommendedName>
</protein>
<dbReference type="PROSITE" id="PS51257">
    <property type="entry name" value="PROKAR_LIPOPROTEIN"/>
    <property type="match status" value="1"/>
</dbReference>
<feature type="signal peptide" evidence="3">
    <location>
        <begin position="1"/>
        <end position="34"/>
    </location>
</feature>
<dbReference type="AlphaFoldDB" id="A0A9D1SSS5"/>
<keyword evidence="2" id="KW-0472">Membrane</keyword>
<organism evidence="4 5">
    <name type="scientific">Candidatus Aphodomorpha intestinavium</name>
    <dbReference type="NCBI Taxonomy" id="2840672"/>
    <lineage>
        <taxon>Bacteria</taxon>
        <taxon>Bacillati</taxon>
        <taxon>Bacillota</taxon>
        <taxon>Clostridia</taxon>
        <taxon>Eubacteriales</taxon>
        <taxon>Candidatus Aphodomorpha</taxon>
    </lineage>
</organism>
<reference evidence="4" key="1">
    <citation type="submission" date="2020-10" db="EMBL/GenBank/DDBJ databases">
        <authorList>
            <person name="Gilroy R."/>
        </authorList>
    </citation>
    <scope>NUCLEOTIDE SEQUENCE</scope>
    <source>
        <strain evidence="4">ChiGjej2B2-16831</strain>
    </source>
</reference>
<evidence type="ECO:0000256" key="3">
    <source>
        <dbReference type="SAM" id="SignalP"/>
    </source>
</evidence>
<dbReference type="GO" id="GO:0003810">
    <property type="term" value="F:protein-glutamine gamma-glutamyltransferase activity"/>
    <property type="evidence" value="ECO:0007669"/>
    <property type="project" value="InterPro"/>
</dbReference>
<evidence type="ECO:0000313" key="4">
    <source>
        <dbReference type="EMBL" id="HIU94433.1"/>
    </source>
</evidence>
<evidence type="ECO:0000256" key="1">
    <source>
        <dbReference type="SAM" id="MobiDB-lite"/>
    </source>
</evidence>
<dbReference type="PANTHER" id="PTHR35902">
    <property type="entry name" value="S-LAYER DOMAIN-LIKE PROTEIN-RELATED"/>
    <property type="match status" value="1"/>
</dbReference>
<sequence>MNRSNWLATGTARRLLALLLGALLLGGCFGTALAEQGTGGQDTPAPAGSATAAPAPATPTATPPTIHVVVTTPAPSGGEPTQDPGGEDGGDEPAPAPDPGGERVELSRWLGGRQENGEVPALAGERGGTLTITLPLVARYDLSDVEIEPVYSTSLDSFPFVLPTMSLMVKKAEDKNGGGTGDLKAGECWQVVYENLTFSRDVTKGVKQVDFHVRYTYQGVRAEETISVFVNVTKGASLGGGGGTSFRSQPKLIVEQYSLGSERLYAGEPFELTLVLRNTSSDEAIRNIQIHMKEETGVVLPAENGSNTLYIKEIAKEDATTVTVTLQSAPDAEAKAYALGLSFSYDGVSSKQAYTAEESITLPVQQRIRIKCDDPVVYDEPWTGQLVAVGVSLYNMGKSTVYNCMVGVEGEGLSMPETYFGGNIASGGTMRAEFDMQTDVPGDIEGAVVITYEDVYGEQLEERLPLTLFVNEQLPVEPLPGPDGTADGGMAAGEISAVDSGYPAMGGMDGMDGAAGGGIAWYWWALAIAAVAAGVIVLGVRRRRARKKELEAL</sequence>
<keyword evidence="2" id="KW-1133">Transmembrane helix</keyword>
<dbReference type="Gene3D" id="2.60.40.10">
    <property type="entry name" value="Immunoglobulins"/>
    <property type="match status" value="1"/>
</dbReference>
<feature type="compositionally biased region" description="Low complexity" evidence="1">
    <location>
        <begin position="43"/>
        <end position="84"/>
    </location>
</feature>
<feature type="region of interest" description="Disordered" evidence="1">
    <location>
        <begin position="36"/>
        <end position="104"/>
    </location>
</feature>
<dbReference type="SUPFAM" id="SSF49309">
    <property type="entry name" value="Transglutaminase, two C-terminal domains"/>
    <property type="match status" value="1"/>
</dbReference>
<dbReference type="EMBL" id="DVNZ01000145">
    <property type="protein sequence ID" value="HIU94433.1"/>
    <property type="molecule type" value="Genomic_DNA"/>
</dbReference>
<name>A0A9D1SSS5_9FIRM</name>
<accession>A0A9D1SSS5</accession>
<reference evidence="4" key="2">
    <citation type="journal article" date="2021" name="PeerJ">
        <title>Extensive microbial diversity within the chicken gut microbiome revealed by metagenomics and culture.</title>
        <authorList>
            <person name="Gilroy R."/>
            <person name="Ravi A."/>
            <person name="Getino M."/>
            <person name="Pursley I."/>
            <person name="Horton D.L."/>
            <person name="Alikhan N.F."/>
            <person name="Baker D."/>
            <person name="Gharbi K."/>
            <person name="Hall N."/>
            <person name="Watson M."/>
            <person name="Adriaenssens E.M."/>
            <person name="Foster-Nyarko E."/>
            <person name="Jarju S."/>
            <person name="Secka A."/>
            <person name="Antonio M."/>
            <person name="Oren A."/>
            <person name="Chaudhuri R.R."/>
            <person name="La Ragione R."/>
            <person name="Hildebrand F."/>
            <person name="Pallen M.J."/>
        </authorList>
    </citation>
    <scope>NUCLEOTIDE SEQUENCE</scope>
    <source>
        <strain evidence="4">ChiGjej2B2-16831</strain>
    </source>
</reference>
<feature type="transmembrane region" description="Helical" evidence="2">
    <location>
        <begin position="521"/>
        <end position="540"/>
    </location>
</feature>
<dbReference type="PANTHER" id="PTHR35902:SF6">
    <property type="entry name" value="CONSERVED WITHIN P. AEROPHILUM"/>
    <property type="match status" value="1"/>
</dbReference>
<dbReference type="Proteomes" id="UP000824128">
    <property type="component" value="Unassembled WGS sequence"/>
</dbReference>